<gene>
    <name evidence="2" type="ORF">CEJ45_11155</name>
</gene>
<dbReference type="Gene3D" id="3.20.20.70">
    <property type="entry name" value="Aldolase class I"/>
    <property type="match status" value="1"/>
</dbReference>
<protein>
    <submittedName>
        <fullName evidence="2">N-acylneuraminate-9-phosphate synthase</fullName>
    </submittedName>
</protein>
<accession>A0A225SV84</accession>
<dbReference type="InterPro" id="IPR036732">
    <property type="entry name" value="AFP_Neu5c_C_sf"/>
</dbReference>
<sequence length="341" mass="37372">MKLNDGILIENHGAPYFIAELNTSHFGKVETAREMIVAAKAAGCDCVKFQSWSASTLYSNTYYRHNPVAKRFVDKFSFSSAQLKELADFARLQGLAFSSTPYAREEVDFLLEQCGVPFIKIASMEIDNLPYLDYIARTGSAIILSTGMSDQSEIDRAVQCIRAAGNDQVCVLHCVSIYPAEPSTINLNNILTLRQRHPDLAIGYSDHTLGAATPIAAVALGAPIIEKHFTLDAAKIGMDNQMAMEPDDFAAMIDACRTAWQSLGSHERVVSEAELAQRRNMRRSVVTRHAIAAGTLLTAEHLDFKRPGDGYSPAQVDEVLGRRVLQDIAADEVLYPAMLAG</sequence>
<dbReference type="GO" id="GO:0016051">
    <property type="term" value="P:carbohydrate biosynthetic process"/>
    <property type="evidence" value="ECO:0007669"/>
    <property type="project" value="InterPro"/>
</dbReference>
<dbReference type="PROSITE" id="PS50844">
    <property type="entry name" value="AFP_LIKE"/>
    <property type="match status" value="1"/>
</dbReference>
<evidence type="ECO:0000313" key="3">
    <source>
        <dbReference type="Proteomes" id="UP000214747"/>
    </source>
</evidence>
<organism evidence="2 3">
    <name type="scientific">Herbaspirillum aquaticum</name>
    <dbReference type="NCBI Taxonomy" id="568783"/>
    <lineage>
        <taxon>Bacteria</taxon>
        <taxon>Pseudomonadati</taxon>
        <taxon>Pseudomonadota</taxon>
        <taxon>Betaproteobacteria</taxon>
        <taxon>Burkholderiales</taxon>
        <taxon>Oxalobacteraceae</taxon>
        <taxon>Herbaspirillum</taxon>
    </lineage>
</organism>
<dbReference type="CDD" id="cd11615">
    <property type="entry name" value="SAF_NeuB_like"/>
    <property type="match status" value="1"/>
</dbReference>
<reference evidence="2 3" key="1">
    <citation type="journal article" date="2010" name="Int. J. Syst. Evol. Microbiol.">
        <title>Reclassification of Herbaspirillum putei as a later heterotypic synonym of Herbaspirillum huttiense, with the description of H. huttiense subsp. huttiense subsp. nov. and H. huttiense subsp. putei subsp. nov., comb. nov., and description of Herbaspirillum aquaticum sp. nov.</title>
        <authorList>
            <person name="Dobritsa A.P."/>
            <person name="Reddy M.C."/>
            <person name="Samadpour M."/>
        </authorList>
    </citation>
    <scope>NUCLEOTIDE SEQUENCE [LARGE SCALE GENOMIC DNA]</scope>
    <source>
        <strain evidence="2 3">IEH 4430</strain>
    </source>
</reference>
<comment type="caution">
    <text evidence="2">The sequence shown here is derived from an EMBL/GenBank/DDBJ whole genome shotgun (WGS) entry which is preliminary data.</text>
</comment>
<dbReference type="InterPro" id="IPR013974">
    <property type="entry name" value="SAF"/>
</dbReference>
<dbReference type="InterPro" id="IPR006190">
    <property type="entry name" value="SAF_AFP_Neu5Ac"/>
</dbReference>
<dbReference type="InterPro" id="IPR013785">
    <property type="entry name" value="Aldolase_TIM"/>
</dbReference>
<dbReference type="InterPro" id="IPR051690">
    <property type="entry name" value="PseI-like"/>
</dbReference>
<dbReference type="Gene3D" id="3.90.1210.10">
    <property type="entry name" value="Antifreeze-like/N-acetylneuraminic acid synthase C-terminal domain"/>
    <property type="match status" value="1"/>
</dbReference>
<dbReference type="RefSeq" id="WP_088755181.1">
    <property type="nucleotide sequence ID" value="NZ_NJGV01000008.1"/>
</dbReference>
<dbReference type="EMBL" id="NJGV01000008">
    <property type="protein sequence ID" value="OWY34840.1"/>
    <property type="molecule type" value="Genomic_DNA"/>
</dbReference>
<name>A0A225SV84_9BURK</name>
<dbReference type="Pfam" id="PF08666">
    <property type="entry name" value="SAF"/>
    <property type="match status" value="1"/>
</dbReference>
<dbReference type="SUPFAM" id="SSF51269">
    <property type="entry name" value="AFP III-like domain"/>
    <property type="match status" value="1"/>
</dbReference>
<dbReference type="SMART" id="SM00858">
    <property type="entry name" value="SAF"/>
    <property type="match status" value="1"/>
</dbReference>
<proteinExistence type="predicted"/>
<dbReference type="PANTHER" id="PTHR42966:SF1">
    <property type="entry name" value="SIALIC ACID SYNTHASE"/>
    <property type="match status" value="1"/>
</dbReference>
<evidence type="ECO:0000313" key="2">
    <source>
        <dbReference type="EMBL" id="OWY34840.1"/>
    </source>
</evidence>
<dbReference type="Proteomes" id="UP000214747">
    <property type="component" value="Unassembled WGS sequence"/>
</dbReference>
<dbReference type="InterPro" id="IPR057736">
    <property type="entry name" value="SAF_PseI/NeuA/NeuB"/>
</dbReference>
<dbReference type="SUPFAM" id="SSF51569">
    <property type="entry name" value="Aldolase"/>
    <property type="match status" value="1"/>
</dbReference>
<feature type="domain" description="AFP-like" evidence="1">
    <location>
        <begin position="284"/>
        <end position="341"/>
    </location>
</feature>
<dbReference type="PANTHER" id="PTHR42966">
    <property type="entry name" value="N-ACETYLNEURAMINATE SYNTHASE"/>
    <property type="match status" value="1"/>
</dbReference>
<dbReference type="AlphaFoldDB" id="A0A225SV84"/>
<dbReference type="Pfam" id="PF03102">
    <property type="entry name" value="NeuB"/>
    <property type="match status" value="1"/>
</dbReference>
<dbReference type="InterPro" id="IPR013132">
    <property type="entry name" value="PseI/NeuA/B-like_N"/>
</dbReference>
<evidence type="ECO:0000259" key="1">
    <source>
        <dbReference type="PROSITE" id="PS50844"/>
    </source>
</evidence>
<dbReference type="GO" id="GO:0047444">
    <property type="term" value="F:N-acylneuraminate-9-phosphate synthase activity"/>
    <property type="evidence" value="ECO:0007669"/>
    <property type="project" value="TreeGrafter"/>
</dbReference>
<keyword evidence="3" id="KW-1185">Reference proteome</keyword>